<dbReference type="Proteomes" id="UP001222325">
    <property type="component" value="Unassembled WGS sequence"/>
</dbReference>
<name>A0AAD6TNW8_9AGAR</name>
<organism evidence="2 3">
    <name type="scientific">Mycena belliarum</name>
    <dbReference type="NCBI Taxonomy" id="1033014"/>
    <lineage>
        <taxon>Eukaryota</taxon>
        <taxon>Fungi</taxon>
        <taxon>Dikarya</taxon>
        <taxon>Basidiomycota</taxon>
        <taxon>Agaricomycotina</taxon>
        <taxon>Agaricomycetes</taxon>
        <taxon>Agaricomycetidae</taxon>
        <taxon>Agaricales</taxon>
        <taxon>Marasmiineae</taxon>
        <taxon>Mycenaceae</taxon>
        <taxon>Mycena</taxon>
    </lineage>
</organism>
<proteinExistence type="predicted"/>
<feature type="signal peptide" evidence="1">
    <location>
        <begin position="1"/>
        <end position="26"/>
    </location>
</feature>
<accession>A0AAD6TNW8</accession>
<keyword evidence="1" id="KW-0732">Signal</keyword>
<feature type="chain" id="PRO_5042235153" evidence="1">
    <location>
        <begin position="27"/>
        <end position="243"/>
    </location>
</feature>
<evidence type="ECO:0000313" key="2">
    <source>
        <dbReference type="EMBL" id="KAJ7075028.1"/>
    </source>
</evidence>
<gene>
    <name evidence="2" type="ORF">B0H15DRAFT_962105</name>
</gene>
<evidence type="ECO:0000256" key="1">
    <source>
        <dbReference type="SAM" id="SignalP"/>
    </source>
</evidence>
<dbReference type="AlphaFoldDB" id="A0AAD6TNW8"/>
<comment type="caution">
    <text evidence="2">The sequence shown here is derived from an EMBL/GenBank/DDBJ whole genome shotgun (WGS) entry which is preliminary data.</text>
</comment>
<dbReference type="EMBL" id="JARJCN010000105">
    <property type="protein sequence ID" value="KAJ7075028.1"/>
    <property type="molecule type" value="Genomic_DNA"/>
</dbReference>
<evidence type="ECO:0000313" key="3">
    <source>
        <dbReference type="Proteomes" id="UP001222325"/>
    </source>
</evidence>
<protein>
    <submittedName>
        <fullName evidence="2">Uncharacterized protein</fullName>
    </submittedName>
</protein>
<sequence>MCFARRTPNLTAALSLSAVLVWACLCFVFKPPPPHSAQDRFRDLEMPPNQTRGLPNTTALRVAPSIPPAPAFLVLVTFERALPRDADIVLLFNSYRDALLSFGFPALAWSHRALTADFLRPRINLFPRAAKLPSSRPASPHLPQFPLNHCGMRLYASLNQSIVFSRIGRRRAPRSGSRDSRSHPRLRSRKFTAFHLYGSSSASAHCSLYGSSPARLRRGTSCVMASKFEHASVSVWADELESS</sequence>
<reference evidence="2" key="1">
    <citation type="submission" date="2023-03" db="EMBL/GenBank/DDBJ databases">
        <title>Massive genome expansion in bonnet fungi (Mycena s.s.) driven by repeated elements and novel gene families across ecological guilds.</title>
        <authorList>
            <consortium name="Lawrence Berkeley National Laboratory"/>
            <person name="Harder C.B."/>
            <person name="Miyauchi S."/>
            <person name="Viragh M."/>
            <person name="Kuo A."/>
            <person name="Thoen E."/>
            <person name="Andreopoulos B."/>
            <person name="Lu D."/>
            <person name="Skrede I."/>
            <person name="Drula E."/>
            <person name="Henrissat B."/>
            <person name="Morin E."/>
            <person name="Kohler A."/>
            <person name="Barry K."/>
            <person name="LaButti K."/>
            <person name="Morin E."/>
            <person name="Salamov A."/>
            <person name="Lipzen A."/>
            <person name="Mereny Z."/>
            <person name="Hegedus B."/>
            <person name="Baldrian P."/>
            <person name="Stursova M."/>
            <person name="Weitz H."/>
            <person name="Taylor A."/>
            <person name="Grigoriev I.V."/>
            <person name="Nagy L.G."/>
            <person name="Martin F."/>
            <person name="Kauserud H."/>
        </authorList>
    </citation>
    <scope>NUCLEOTIDE SEQUENCE</scope>
    <source>
        <strain evidence="2">CBHHK173m</strain>
    </source>
</reference>
<keyword evidence="3" id="KW-1185">Reference proteome</keyword>